<keyword evidence="1" id="KW-1133">Transmembrane helix</keyword>
<dbReference type="EMBL" id="HE796683">
    <property type="protein sequence ID" value="CCG99071.1"/>
    <property type="molecule type" value="Genomic_DNA"/>
</dbReference>
<evidence type="ECO:0000313" key="3">
    <source>
        <dbReference type="Proteomes" id="UP000011058"/>
    </source>
</evidence>
<keyword evidence="3" id="KW-1185">Reference proteome</keyword>
<dbReference type="Proteomes" id="UP000011058">
    <property type="component" value="Chromosome"/>
</dbReference>
<sequence>MIPILLIALLSLVAQLILPWWSVALVAFAFCFGRPLSSGRAFLYSFIGVGIVWLVYALLQHLQSGGILTGRMSEVLKLPPNPVFLLLLTPVLGGLVAGFGGMAGYWVRKAIKP</sequence>
<feature type="transmembrane region" description="Helical" evidence="1">
    <location>
        <begin position="6"/>
        <end position="30"/>
    </location>
</feature>
<dbReference type="HOGENOM" id="CLU_163323_1_0_10"/>
<dbReference type="KEGG" id="fae:FAES_1061"/>
<dbReference type="OrthoDB" id="1525231at2"/>
<proteinExistence type="predicted"/>
<name>I0K4L8_9BACT</name>
<gene>
    <name evidence="2" type="ORF">FAES_1061</name>
</gene>
<dbReference type="STRING" id="1166018.FAES_1061"/>
<evidence type="ECO:0000313" key="2">
    <source>
        <dbReference type="EMBL" id="CCG99071.1"/>
    </source>
</evidence>
<accession>I0K4L8</accession>
<keyword evidence="1" id="KW-0472">Membrane</keyword>
<reference evidence="2 3" key="1">
    <citation type="journal article" date="2012" name="J. Bacteriol.">
        <title>Genome Sequence of Fibrella aestuarina BUZ 2T, a Filamentous Marine Bacterium.</title>
        <authorList>
            <person name="Filippini M."/>
            <person name="Qi W."/>
            <person name="Blom J."/>
            <person name="Goesmann A."/>
            <person name="Smits T.H."/>
            <person name="Bagheri H.C."/>
        </authorList>
    </citation>
    <scope>NUCLEOTIDE SEQUENCE [LARGE SCALE GENOMIC DNA]</scope>
    <source>
        <strain evidence="3">BUZ 2T</strain>
    </source>
</reference>
<feature type="transmembrane region" description="Helical" evidence="1">
    <location>
        <begin position="42"/>
        <end position="63"/>
    </location>
</feature>
<dbReference type="AlphaFoldDB" id="I0K4L8"/>
<evidence type="ECO:0000256" key="1">
    <source>
        <dbReference type="SAM" id="Phobius"/>
    </source>
</evidence>
<protein>
    <submittedName>
        <fullName evidence="2">Uncharacterized protein</fullName>
    </submittedName>
</protein>
<keyword evidence="1" id="KW-0812">Transmembrane</keyword>
<organism evidence="2 3">
    <name type="scientific">Fibrella aestuarina BUZ 2</name>
    <dbReference type="NCBI Taxonomy" id="1166018"/>
    <lineage>
        <taxon>Bacteria</taxon>
        <taxon>Pseudomonadati</taxon>
        <taxon>Bacteroidota</taxon>
        <taxon>Cytophagia</taxon>
        <taxon>Cytophagales</taxon>
        <taxon>Spirosomataceae</taxon>
        <taxon>Fibrella</taxon>
    </lineage>
</organism>
<dbReference type="RefSeq" id="WP_015330171.1">
    <property type="nucleotide sequence ID" value="NC_020054.1"/>
</dbReference>
<feature type="transmembrane region" description="Helical" evidence="1">
    <location>
        <begin position="83"/>
        <end position="107"/>
    </location>
</feature>
<dbReference type="eggNOG" id="ENOG5033373">
    <property type="taxonomic scope" value="Bacteria"/>
</dbReference>